<dbReference type="Gene3D" id="3.20.20.410">
    <property type="entry name" value="Protein of unknown function UPF0759"/>
    <property type="match status" value="1"/>
</dbReference>
<gene>
    <name evidence="1" type="ORF">D2T33_01185</name>
</gene>
<dbReference type="Pfam" id="PF01904">
    <property type="entry name" value="DUF72"/>
    <property type="match status" value="1"/>
</dbReference>
<dbReference type="Proteomes" id="UP000285710">
    <property type="component" value="Unassembled WGS sequence"/>
</dbReference>
<reference evidence="1 2" key="1">
    <citation type="submission" date="2019-01" db="EMBL/GenBank/DDBJ databases">
        <title>Sinorhodobacter populi sp. nov. isolated from the symptomatic bark tissue of Populus euramericana canker.</title>
        <authorList>
            <person name="Xu G."/>
        </authorList>
    </citation>
    <scope>NUCLEOTIDE SEQUENCE [LARGE SCALE GENOMIC DNA]</scope>
    <source>
        <strain evidence="1 2">2D-5</strain>
    </source>
</reference>
<dbReference type="SUPFAM" id="SSF117396">
    <property type="entry name" value="TM1631-like"/>
    <property type="match status" value="1"/>
</dbReference>
<protein>
    <submittedName>
        <fullName evidence="1">DUF72 domain-containing protein</fullName>
    </submittedName>
</protein>
<dbReference type="InterPro" id="IPR002763">
    <property type="entry name" value="DUF72"/>
</dbReference>
<evidence type="ECO:0000313" key="2">
    <source>
        <dbReference type="Proteomes" id="UP000285710"/>
    </source>
</evidence>
<reference evidence="1 2" key="2">
    <citation type="submission" date="2019-01" db="EMBL/GenBank/DDBJ databases">
        <authorList>
            <person name="Li Y."/>
        </authorList>
    </citation>
    <scope>NUCLEOTIDE SEQUENCE [LARGE SCALE GENOMIC DNA]</scope>
    <source>
        <strain evidence="1 2">2D-5</strain>
    </source>
</reference>
<proteinExistence type="predicted"/>
<comment type="caution">
    <text evidence="1">The sequence shown here is derived from an EMBL/GenBank/DDBJ whole genome shotgun (WGS) entry which is preliminary data.</text>
</comment>
<sequence length="299" mass="34248">MTSRRGDIRIGVSGWTYPPWRGHFYPKGLVQRRELAFAASRFPTLEINGTFYGLQRPESYRRWAEAVPGDFVFAVKGSRFITHTKRLRDVETPLANFLASGLLCLGPKLGPLLWQFPPSFSFDAGLMRDFLDLLPQDTQAAARLAQHHDGQVEGRSATQTDAKRPLRHAVEIRHESFRTPAFIDMLRDHNVALVCADTVKWPRLMDLTSDFVYCRLHGQTELYRSQYSDDDLTRWAGRVRAWTAGKPMRDGDFAGDPGRDMPRDVFLFFDNTDKLHAPDNARHLMDMLNVHWDRAETAA</sequence>
<name>A0A443J5E6_9RHOB</name>
<evidence type="ECO:0000313" key="1">
    <source>
        <dbReference type="EMBL" id="RWR15516.1"/>
    </source>
</evidence>
<dbReference type="InterPro" id="IPR036520">
    <property type="entry name" value="UPF0759_sf"/>
</dbReference>
<dbReference type="PANTHER" id="PTHR30348">
    <property type="entry name" value="UNCHARACTERIZED PROTEIN YECE"/>
    <property type="match status" value="1"/>
</dbReference>
<dbReference type="RefSeq" id="WP_128268542.1">
    <property type="nucleotide sequence ID" value="NZ_SAUW01000001.1"/>
</dbReference>
<dbReference type="AlphaFoldDB" id="A0A443J5E6"/>
<accession>A0A443J5E6</accession>
<keyword evidence="2" id="KW-1185">Reference proteome</keyword>
<organism evidence="1 2">
    <name type="scientific">Paenirhodobacter populi</name>
    <dbReference type="NCBI Taxonomy" id="2306993"/>
    <lineage>
        <taxon>Bacteria</taxon>
        <taxon>Pseudomonadati</taxon>
        <taxon>Pseudomonadota</taxon>
        <taxon>Alphaproteobacteria</taxon>
        <taxon>Rhodobacterales</taxon>
        <taxon>Rhodobacter group</taxon>
        <taxon>Paenirhodobacter</taxon>
    </lineage>
</organism>
<dbReference type="PANTHER" id="PTHR30348:SF4">
    <property type="entry name" value="DUF72 DOMAIN-CONTAINING PROTEIN"/>
    <property type="match status" value="1"/>
</dbReference>
<dbReference type="EMBL" id="SAUW01000001">
    <property type="protein sequence ID" value="RWR15516.1"/>
    <property type="molecule type" value="Genomic_DNA"/>
</dbReference>